<feature type="transmembrane region" description="Helical" evidence="7">
    <location>
        <begin position="211"/>
        <end position="231"/>
    </location>
</feature>
<name>A0A8J3W2H9_9ACTN</name>
<dbReference type="GO" id="GO:0055085">
    <property type="term" value="P:transmembrane transport"/>
    <property type="evidence" value="ECO:0007669"/>
    <property type="project" value="InterPro"/>
</dbReference>
<dbReference type="PANTHER" id="PTHR43227">
    <property type="entry name" value="BLL4140 PROTEIN"/>
    <property type="match status" value="1"/>
</dbReference>
<evidence type="ECO:0000256" key="1">
    <source>
        <dbReference type="ARBA" id="ARBA00004651"/>
    </source>
</evidence>
<dbReference type="PROSITE" id="PS50928">
    <property type="entry name" value="ABC_TM1"/>
    <property type="match status" value="1"/>
</dbReference>
<dbReference type="Gene3D" id="1.10.3720.10">
    <property type="entry name" value="MetI-like"/>
    <property type="match status" value="1"/>
</dbReference>
<feature type="transmembrane region" description="Helical" evidence="7">
    <location>
        <begin position="358"/>
        <end position="379"/>
    </location>
</feature>
<dbReference type="InterPro" id="IPR035906">
    <property type="entry name" value="MetI-like_sf"/>
</dbReference>
<comment type="subcellular location">
    <subcellularLocation>
        <location evidence="1 7">Cell membrane</location>
        <topology evidence="1 7">Multi-pass membrane protein</topology>
    </subcellularLocation>
</comment>
<dbReference type="EMBL" id="BOOH01000008">
    <property type="protein sequence ID" value="GIH74374.1"/>
    <property type="molecule type" value="Genomic_DNA"/>
</dbReference>
<dbReference type="GO" id="GO:0005886">
    <property type="term" value="C:plasma membrane"/>
    <property type="evidence" value="ECO:0007669"/>
    <property type="project" value="UniProtKB-SubCell"/>
</dbReference>
<evidence type="ECO:0000256" key="5">
    <source>
        <dbReference type="ARBA" id="ARBA00022989"/>
    </source>
</evidence>
<dbReference type="InterPro" id="IPR000515">
    <property type="entry name" value="MetI-like"/>
</dbReference>
<evidence type="ECO:0000256" key="7">
    <source>
        <dbReference type="RuleBase" id="RU363032"/>
    </source>
</evidence>
<keyword evidence="4 7" id="KW-0812">Transmembrane</keyword>
<dbReference type="Proteomes" id="UP000616724">
    <property type="component" value="Unassembled WGS sequence"/>
</dbReference>
<evidence type="ECO:0000256" key="4">
    <source>
        <dbReference type="ARBA" id="ARBA00022692"/>
    </source>
</evidence>
<evidence type="ECO:0000256" key="6">
    <source>
        <dbReference type="ARBA" id="ARBA00023136"/>
    </source>
</evidence>
<evidence type="ECO:0000313" key="10">
    <source>
        <dbReference type="EMBL" id="GIH74374.1"/>
    </source>
</evidence>
<reference evidence="10 11" key="1">
    <citation type="submission" date="2021-01" db="EMBL/GenBank/DDBJ databases">
        <title>Whole genome shotgun sequence of Planobispora longispora NBRC 13918.</title>
        <authorList>
            <person name="Komaki H."/>
            <person name="Tamura T."/>
        </authorList>
    </citation>
    <scope>NUCLEOTIDE SEQUENCE [LARGE SCALE GENOMIC DNA]</scope>
    <source>
        <strain evidence="10 11">NBRC 13918</strain>
    </source>
</reference>
<feature type="transmembrane region" description="Helical" evidence="7">
    <location>
        <begin position="265"/>
        <end position="284"/>
    </location>
</feature>
<evidence type="ECO:0000259" key="9">
    <source>
        <dbReference type="PROSITE" id="PS50928"/>
    </source>
</evidence>
<feature type="region of interest" description="Disordered" evidence="8">
    <location>
        <begin position="1"/>
        <end position="94"/>
    </location>
</feature>
<organism evidence="10 11">
    <name type="scientific">Planobispora longispora</name>
    <dbReference type="NCBI Taxonomy" id="28887"/>
    <lineage>
        <taxon>Bacteria</taxon>
        <taxon>Bacillati</taxon>
        <taxon>Actinomycetota</taxon>
        <taxon>Actinomycetes</taxon>
        <taxon>Streptosporangiales</taxon>
        <taxon>Streptosporangiaceae</taxon>
        <taxon>Planobispora</taxon>
    </lineage>
</organism>
<comment type="similarity">
    <text evidence="7">Belongs to the binding-protein-dependent transport system permease family.</text>
</comment>
<keyword evidence="6 7" id="KW-0472">Membrane</keyword>
<feature type="compositionally biased region" description="Gly residues" evidence="8">
    <location>
        <begin position="62"/>
        <end position="87"/>
    </location>
</feature>
<dbReference type="CDD" id="cd06261">
    <property type="entry name" value="TM_PBP2"/>
    <property type="match status" value="1"/>
</dbReference>
<protein>
    <recommendedName>
        <fullName evidence="9">ABC transmembrane type-1 domain-containing protein</fullName>
    </recommendedName>
</protein>
<feature type="compositionally biased region" description="Low complexity" evidence="8">
    <location>
        <begin position="15"/>
        <end position="54"/>
    </location>
</feature>
<evidence type="ECO:0000256" key="2">
    <source>
        <dbReference type="ARBA" id="ARBA00022448"/>
    </source>
</evidence>
<keyword evidence="5 7" id="KW-1133">Transmembrane helix</keyword>
<sequence length="395" mass="42658">MPENRTDSVPAGDLTSPAGPGAAARTAPPETPEAPETSAPAGSPGSVAPAAAPRTGDKTGAGRTGDGKTGGGRARAGGASRIGGGAPGRRARPRPLRQRLLRDWQLLLMTVPAVGLLAVFHYIPMLGNVIAFQDYSPHVGITDSPWIGLTNFQWLLTDQSFWDATLNTLTITAFQLVFYFPIPIFLAILLDSVMSPRIRLFVQSIVYMPHFFSWVLVVTLFQQILGGAGLISQMLRNNGYDGIDIMTNPDTFLLLVTAESVWKDAGWGTIIFLAALAAISPNLYEAAAVDGANRWRRMWHITLPGLRPVIVLLLILRLGDALNVGFEQFFLQRDAVGREAAEVLDTFIFWRTLVTGEWSYGAAAGLVKGVVGLVLILVANKVAHRFGEQGIYKRS</sequence>
<evidence type="ECO:0000256" key="8">
    <source>
        <dbReference type="SAM" id="MobiDB-lite"/>
    </source>
</evidence>
<accession>A0A8J3W2H9</accession>
<proteinExistence type="inferred from homology"/>
<dbReference type="InterPro" id="IPR050809">
    <property type="entry name" value="UgpAE/MalFG_permease"/>
</dbReference>
<dbReference type="PANTHER" id="PTHR43227:SF11">
    <property type="entry name" value="BLL4140 PROTEIN"/>
    <property type="match status" value="1"/>
</dbReference>
<evidence type="ECO:0000313" key="11">
    <source>
        <dbReference type="Proteomes" id="UP000616724"/>
    </source>
</evidence>
<dbReference type="SUPFAM" id="SSF161098">
    <property type="entry name" value="MetI-like"/>
    <property type="match status" value="1"/>
</dbReference>
<dbReference type="AlphaFoldDB" id="A0A8J3W2H9"/>
<dbReference type="Pfam" id="PF00528">
    <property type="entry name" value="BPD_transp_1"/>
    <property type="match status" value="1"/>
</dbReference>
<evidence type="ECO:0000256" key="3">
    <source>
        <dbReference type="ARBA" id="ARBA00022475"/>
    </source>
</evidence>
<keyword evidence="3" id="KW-1003">Cell membrane</keyword>
<feature type="transmembrane region" description="Helical" evidence="7">
    <location>
        <begin position="104"/>
        <end position="123"/>
    </location>
</feature>
<gene>
    <name evidence="10" type="ORF">Plo01_08030</name>
</gene>
<keyword evidence="2 7" id="KW-0813">Transport</keyword>
<feature type="domain" description="ABC transmembrane type-1" evidence="9">
    <location>
        <begin position="165"/>
        <end position="379"/>
    </location>
</feature>
<feature type="transmembrane region" description="Helical" evidence="7">
    <location>
        <begin position="305"/>
        <end position="326"/>
    </location>
</feature>
<comment type="caution">
    <text evidence="10">The sequence shown here is derived from an EMBL/GenBank/DDBJ whole genome shotgun (WGS) entry which is preliminary data.</text>
</comment>
<keyword evidence="11" id="KW-1185">Reference proteome</keyword>
<feature type="transmembrane region" description="Helical" evidence="7">
    <location>
        <begin position="169"/>
        <end position="190"/>
    </location>
</feature>